<organism evidence="3">
    <name type="scientific">Ailuropoda melanoleuca</name>
    <name type="common">Giant panda</name>
    <dbReference type="NCBI Taxonomy" id="9646"/>
    <lineage>
        <taxon>Eukaryota</taxon>
        <taxon>Metazoa</taxon>
        <taxon>Chordata</taxon>
        <taxon>Craniata</taxon>
        <taxon>Vertebrata</taxon>
        <taxon>Euteleostomi</taxon>
        <taxon>Mammalia</taxon>
        <taxon>Eutheria</taxon>
        <taxon>Laurasiatheria</taxon>
        <taxon>Carnivora</taxon>
        <taxon>Caniformia</taxon>
        <taxon>Ursidae</taxon>
        <taxon>Ailuropoda</taxon>
    </lineage>
</organism>
<dbReference type="AlphaFoldDB" id="D2I5V3"/>
<feature type="non-terminal residue" evidence="3">
    <location>
        <position position="461"/>
    </location>
</feature>
<protein>
    <recommendedName>
        <fullName evidence="2">Globin domain-containing protein</fullName>
    </recommendedName>
</protein>
<feature type="compositionally biased region" description="Polar residues" evidence="1">
    <location>
        <begin position="413"/>
        <end position="430"/>
    </location>
</feature>
<proteinExistence type="predicted"/>
<accession>D2I5V3</accession>
<dbReference type="InterPro" id="IPR054094">
    <property type="entry name" value="Androglobin_IV"/>
</dbReference>
<sequence length="461" mass="52490">ESYRFTEQSLAILKAVGNVIVSFKDKGKLSVALKDLQAAHYPIPLHNKELTTQHFRVFHISLWRLMKNTQLTRPPPNFKFAFRAMVLDLELLDFSLEEVSLAEWVDVKCCLPVNDKECFPEEVAAAIKIQAMWRGTYVRLLMRARTPDTKENASVADTLQKVWGILELNLEQYAVSLLRLMFKSKCKSIESYPCYQDEDTKIVFADYTVTYADQPPNTWFIVFRETFLVPQDVILLPKVYTTLPVCMLHVVNNDTMEQVPKVFQKVVPYHYTKNKKGYTFVAEAFSGATYVPSSRWKLRLIGSYNPLPCLSRESPCNTFTMKEIRDYYIPNDKKILFRYSVKVASPHPVTVHVRTSKPDVFIRLQILENEEIIVSSTGKGQAIIPAVNFLGSEKVASSQSHGEKREELVTLGSPDSHTISEGQKSSGTSKTTRKGKDKSSEKDKTAKEKQAPRFEPQVGVV</sequence>
<dbReference type="InParanoid" id="D2I5V3"/>
<feature type="domain" description="Globin" evidence="2">
    <location>
        <begin position="1"/>
        <end position="184"/>
    </location>
</feature>
<name>D2I5V3_AILME</name>
<evidence type="ECO:0000313" key="3">
    <source>
        <dbReference type="EMBL" id="EFB24578.1"/>
    </source>
</evidence>
<evidence type="ECO:0000256" key="1">
    <source>
        <dbReference type="SAM" id="MobiDB-lite"/>
    </source>
</evidence>
<dbReference type="PROSITE" id="PS50096">
    <property type="entry name" value="IQ"/>
    <property type="match status" value="1"/>
</dbReference>
<feature type="compositionally biased region" description="Basic and acidic residues" evidence="1">
    <location>
        <begin position="437"/>
        <end position="452"/>
    </location>
</feature>
<reference evidence="3" key="1">
    <citation type="journal article" date="2010" name="Nature">
        <title>The sequence and de novo assembly of the giant panda genome.</title>
        <authorList>
            <person name="Li R."/>
            <person name="Fan W."/>
            <person name="Tian G."/>
            <person name="Zhu H."/>
            <person name="He L."/>
            <person name="Cai J."/>
            <person name="Huang Q."/>
            <person name="Cai Q."/>
            <person name="Li B."/>
            <person name="Bai Y."/>
            <person name="Zhang Z."/>
            <person name="Zhang Y."/>
            <person name="Wang W."/>
            <person name="Li J."/>
            <person name="Wei F."/>
            <person name="Li H."/>
            <person name="Jian M."/>
            <person name="Li J."/>
            <person name="Zhang Z."/>
            <person name="Nielsen R."/>
            <person name="Li D."/>
            <person name="Gu W."/>
            <person name="Yang Z."/>
            <person name="Xuan Z."/>
            <person name="Ryder O.A."/>
            <person name="Leung F.C."/>
            <person name="Zhou Y."/>
            <person name="Cao J."/>
            <person name="Sun X."/>
            <person name="Fu Y."/>
            <person name="Fang X."/>
            <person name="Guo X."/>
            <person name="Wang B."/>
            <person name="Hou R."/>
            <person name="Shen F."/>
            <person name="Mu B."/>
            <person name="Ni P."/>
            <person name="Lin R."/>
            <person name="Qian W."/>
            <person name="Wang G."/>
            <person name="Yu C."/>
            <person name="Nie W."/>
            <person name="Wang J."/>
            <person name="Wu Z."/>
            <person name="Liang H."/>
            <person name="Min J."/>
            <person name="Wu Q."/>
            <person name="Cheng S."/>
            <person name="Ruan J."/>
            <person name="Wang M."/>
            <person name="Shi Z."/>
            <person name="Wen M."/>
            <person name="Liu B."/>
            <person name="Ren X."/>
            <person name="Zheng H."/>
            <person name="Dong D."/>
            <person name="Cook K."/>
            <person name="Shan G."/>
            <person name="Zhang H."/>
            <person name="Kosiol C."/>
            <person name="Xie X."/>
            <person name="Lu Z."/>
            <person name="Zheng H."/>
            <person name="Li Y."/>
            <person name="Steiner C.C."/>
            <person name="Lam T.T."/>
            <person name="Lin S."/>
            <person name="Zhang Q."/>
            <person name="Li G."/>
            <person name="Tian J."/>
            <person name="Gong T."/>
            <person name="Liu H."/>
            <person name="Zhang D."/>
            <person name="Fang L."/>
            <person name="Ye C."/>
            <person name="Zhang J."/>
            <person name="Hu W."/>
            <person name="Xu A."/>
            <person name="Ren Y."/>
            <person name="Zhang G."/>
            <person name="Bruford M.W."/>
            <person name="Li Q."/>
            <person name="Ma L."/>
            <person name="Guo Y."/>
            <person name="An N."/>
            <person name="Hu Y."/>
            <person name="Zheng Y."/>
            <person name="Shi Y."/>
            <person name="Li Z."/>
            <person name="Liu Q."/>
            <person name="Chen Y."/>
            <person name="Zhao J."/>
            <person name="Qu N."/>
            <person name="Zhao S."/>
            <person name="Tian F."/>
            <person name="Wang X."/>
            <person name="Wang H."/>
            <person name="Xu L."/>
            <person name="Liu X."/>
            <person name="Vinar T."/>
            <person name="Wang Y."/>
            <person name="Lam T.W."/>
            <person name="Yiu S.M."/>
            <person name="Liu S."/>
            <person name="Zhang H."/>
            <person name="Li D."/>
            <person name="Huang Y."/>
            <person name="Wang X."/>
            <person name="Yang G."/>
            <person name="Jiang Z."/>
            <person name="Wang J."/>
            <person name="Qin N."/>
            <person name="Li L."/>
            <person name="Li J."/>
            <person name="Bolund L."/>
            <person name="Kristiansen K."/>
            <person name="Wong G.K."/>
            <person name="Olson M."/>
            <person name="Zhang X."/>
            <person name="Li S."/>
            <person name="Yang H."/>
            <person name="Wang J."/>
            <person name="Wang J."/>
        </authorList>
    </citation>
    <scope>NUCLEOTIDE SEQUENCE [LARGE SCALE GENOMIC DNA]</scope>
</reference>
<dbReference type="PROSITE" id="PS52042">
    <property type="entry name" value="GLOBIN_CP_ADGB"/>
    <property type="match status" value="1"/>
</dbReference>
<dbReference type="PANTHER" id="PTHR46298:SF1">
    <property type="entry name" value="ANDROGLOBIN"/>
    <property type="match status" value="1"/>
</dbReference>
<dbReference type="Pfam" id="PF22069">
    <property type="entry name" value="Androglobin_IV"/>
    <property type="match status" value="1"/>
</dbReference>
<feature type="region of interest" description="Disordered" evidence="1">
    <location>
        <begin position="398"/>
        <end position="461"/>
    </location>
</feature>
<gene>
    <name evidence="3" type="ORF">PANDA_021096</name>
</gene>
<dbReference type="EMBL" id="GL194808">
    <property type="protein sequence ID" value="EFB24578.1"/>
    <property type="molecule type" value="Genomic_DNA"/>
</dbReference>
<feature type="non-terminal residue" evidence="3">
    <location>
        <position position="1"/>
    </location>
</feature>
<dbReference type="InterPro" id="IPR053033">
    <property type="entry name" value="Androglobin-like"/>
</dbReference>
<evidence type="ECO:0000259" key="2">
    <source>
        <dbReference type="PROSITE" id="PS52042"/>
    </source>
</evidence>
<dbReference type="CDD" id="cd22307">
    <property type="entry name" value="Adgb_C_mid-like"/>
    <property type="match status" value="1"/>
</dbReference>
<dbReference type="PANTHER" id="PTHR46298">
    <property type="entry name" value="ANDROGLOBIN"/>
    <property type="match status" value="1"/>
</dbReference>
<dbReference type="InterPro" id="IPR054095">
    <property type="entry name" value="Androglobin_V"/>
</dbReference>
<dbReference type="InterPro" id="IPR057249">
    <property type="entry name" value="Globin_CP_ADGB"/>
</dbReference>
<dbReference type="Pfam" id="PF22070">
    <property type="entry name" value="Androglobin_V"/>
    <property type="match status" value="1"/>
</dbReference>